<dbReference type="AlphaFoldDB" id="A0A9X3DZB8"/>
<keyword evidence="1" id="KW-0472">Membrane</keyword>
<gene>
    <name evidence="2" type="ORF">OSH07_06060</name>
</gene>
<protein>
    <submittedName>
        <fullName evidence="2">Uncharacterized protein</fullName>
    </submittedName>
</protein>
<dbReference type="EMBL" id="JAPKNK010000002">
    <property type="protein sequence ID" value="MCX5568749.1"/>
    <property type="molecule type" value="Genomic_DNA"/>
</dbReference>
<evidence type="ECO:0000313" key="2">
    <source>
        <dbReference type="EMBL" id="MCX5568749.1"/>
    </source>
</evidence>
<dbReference type="Proteomes" id="UP001144805">
    <property type="component" value="Unassembled WGS sequence"/>
</dbReference>
<accession>A0A9X3DZB8</accession>
<comment type="caution">
    <text evidence="2">The sequence shown here is derived from an EMBL/GenBank/DDBJ whole genome shotgun (WGS) entry which is preliminary data.</text>
</comment>
<organism evidence="2 3">
    <name type="scientific">Kaistia nematophila</name>
    <dbReference type="NCBI Taxonomy" id="2994654"/>
    <lineage>
        <taxon>Bacteria</taxon>
        <taxon>Pseudomonadati</taxon>
        <taxon>Pseudomonadota</taxon>
        <taxon>Alphaproteobacteria</taxon>
        <taxon>Hyphomicrobiales</taxon>
        <taxon>Kaistiaceae</taxon>
        <taxon>Kaistia</taxon>
    </lineage>
</organism>
<feature type="transmembrane region" description="Helical" evidence="1">
    <location>
        <begin position="46"/>
        <end position="69"/>
    </location>
</feature>
<reference evidence="2" key="1">
    <citation type="submission" date="2022-11" db="EMBL/GenBank/DDBJ databases">
        <title>Biodiversity and phylogenetic relationships of bacteria.</title>
        <authorList>
            <person name="Machado R.A.R."/>
            <person name="Bhat A."/>
            <person name="Loulou A."/>
            <person name="Kallel S."/>
        </authorList>
    </citation>
    <scope>NUCLEOTIDE SEQUENCE</scope>
    <source>
        <strain evidence="2">K-TC2</strain>
    </source>
</reference>
<dbReference type="RefSeq" id="WP_266337717.1">
    <property type="nucleotide sequence ID" value="NZ_JAPKNK010000002.1"/>
</dbReference>
<keyword evidence="1" id="KW-1133">Transmembrane helix</keyword>
<evidence type="ECO:0000313" key="3">
    <source>
        <dbReference type="Proteomes" id="UP001144805"/>
    </source>
</evidence>
<proteinExistence type="predicted"/>
<keyword evidence="3" id="KW-1185">Reference proteome</keyword>
<name>A0A9X3DZB8_9HYPH</name>
<keyword evidence="1" id="KW-0812">Transmembrane</keyword>
<sequence length="81" mass="8400">MRIAFAAFFGLIFGGIVGVGTGVGIGMLLQRIVNVGCSDGGCAYFVIFWAGLGLVICALLGAILAGVLTREDMRASLPRHQ</sequence>
<evidence type="ECO:0000256" key="1">
    <source>
        <dbReference type="SAM" id="Phobius"/>
    </source>
</evidence>